<evidence type="ECO:0000256" key="4">
    <source>
        <dbReference type="PROSITE-ProRule" id="PRU00284"/>
    </source>
</evidence>
<dbReference type="Gene3D" id="1.10.287.950">
    <property type="entry name" value="Methyl-accepting chemotaxis protein"/>
    <property type="match status" value="1"/>
</dbReference>
<dbReference type="PROSITE" id="PS50111">
    <property type="entry name" value="CHEMOTAXIS_TRANSDUC_2"/>
    <property type="match status" value="1"/>
</dbReference>
<keyword evidence="8" id="KW-0675">Receptor</keyword>
<dbReference type="OrthoDB" id="5441488at2"/>
<keyword evidence="5" id="KW-1133">Transmembrane helix</keyword>
<feature type="domain" description="Methyl-accepting transducer" evidence="6">
    <location>
        <begin position="273"/>
        <end position="502"/>
    </location>
</feature>
<dbReference type="GO" id="GO:0004888">
    <property type="term" value="F:transmembrane signaling receptor activity"/>
    <property type="evidence" value="ECO:0007669"/>
    <property type="project" value="InterPro"/>
</dbReference>
<dbReference type="GO" id="GO:0005886">
    <property type="term" value="C:plasma membrane"/>
    <property type="evidence" value="ECO:0007669"/>
    <property type="project" value="TreeGrafter"/>
</dbReference>
<dbReference type="InterPro" id="IPR024478">
    <property type="entry name" value="HlyB_4HB_MCP"/>
</dbReference>
<name>A0A368XIV9_9BURK</name>
<dbReference type="CDD" id="cd06225">
    <property type="entry name" value="HAMP"/>
    <property type="match status" value="1"/>
</dbReference>
<dbReference type="Proteomes" id="UP000252884">
    <property type="component" value="Unassembled WGS sequence"/>
</dbReference>
<dbReference type="InterPro" id="IPR051310">
    <property type="entry name" value="MCP_chemotaxis"/>
</dbReference>
<dbReference type="InterPro" id="IPR004090">
    <property type="entry name" value="Chemotax_Me-accpt_rcpt"/>
</dbReference>
<dbReference type="InterPro" id="IPR047347">
    <property type="entry name" value="YvaQ-like_sensor"/>
</dbReference>
<evidence type="ECO:0000313" key="8">
    <source>
        <dbReference type="EMBL" id="RCW67970.1"/>
    </source>
</evidence>
<dbReference type="PANTHER" id="PTHR43531:SF14">
    <property type="entry name" value="METHYL-ACCEPTING CHEMOTAXIS PROTEIN I-RELATED"/>
    <property type="match status" value="1"/>
</dbReference>
<dbReference type="GO" id="GO:0006935">
    <property type="term" value="P:chemotaxis"/>
    <property type="evidence" value="ECO:0007669"/>
    <property type="project" value="InterPro"/>
</dbReference>
<dbReference type="SMART" id="SM00283">
    <property type="entry name" value="MA"/>
    <property type="match status" value="1"/>
</dbReference>
<dbReference type="RefSeq" id="WP_147282960.1">
    <property type="nucleotide sequence ID" value="NZ_QPJK01000008.1"/>
</dbReference>
<dbReference type="Gene3D" id="6.10.340.10">
    <property type="match status" value="1"/>
</dbReference>
<evidence type="ECO:0000259" key="7">
    <source>
        <dbReference type="PROSITE" id="PS50885"/>
    </source>
</evidence>
<evidence type="ECO:0000256" key="3">
    <source>
        <dbReference type="ARBA" id="ARBA00029447"/>
    </source>
</evidence>
<comment type="similarity">
    <text evidence="3">Belongs to the methyl-accepting chemotaxis (MCP) protein family.</text>
</comment>
<dbReference type="EMBL" id="QPJK01000008">
    <property type="protein sequence ID" value="RCW67970.1"/>
    <property type="molecule type" value="Genomic_DNA"/>
</dbReference>
<evidence type="ECO:0000256" key="1">
    <source>
        <dbReference type="ARBA" id="ARBA00004370"/>
    </source>
</evidence>
<dbReference type="CDD" id="cd19411">
    <property type="entry name" value="MCP2201-like_sensor"/>
    <property type="match status" value="1"/>
</dbReference>
<keyword evidence="9" id="KW-1185">Reference proteome</keyword>
<accession>A0A368XIV9</accession>
<feature type="domain" description="HAMP" evidence="7">
    <location>
        <begin position="216"/>
        <end position="268"/>
    </location>
</feature>
<comment type="subcellular location">
    <subcellularLocation>
        <location evidence="1">Membrane</location>
    </subcellularLocation>
</comment>
<organism evidence="8 9">
    <name type="scientific">Pseudorhodoferax soli</name>
    <dbReference type="NCBI Taxonomy" id="545864"/>
    <lineage>
        <taxon>Bacteria</taxon>
        <taxon>Pseudomonadati</taxon>
        <taxon>Pseudomonadota</taxon>
        <taxon>Betaproteobacteria</taxon>
        <taxon>Burkholderiales</taxon>
        <taxon>Comamonadaceae</taxon>
    </lineage>
</organism>
<reference evidence="8 9" key="1">
    <citation type="submission" date="2018-07" db="EMBL/GenBank/DDBJ databases">
        <title>Genomic Encyclopedia of Type Strains, Phase IV (KMG-IV): sequencing the most valuable type-strain genomes for metagenomic binning, comparative biology and taxonomic classification.</title>
        <authorList>
            <person name="Goeker M."/>
        </authorList>
    </citation>
    <scope>NUCLEOTIDE SEQUENCE [LARGE SCALE GENOMIC DNA]</scope>
    <source>
        <strain evidence="8 9">DSM 21634</strain>
    </source>
</reference>
<dbReference type="InterPro" id="IPR004089">
    <property type="entry name" value="MCPsignal_dom"/>
</dbReference>
<evidence type="ECO:0000256" key="5">
    <source>
        <dbReference type="SAM" id="Phobius"/>
    </source>
</evidence>
<dbReference type="GO" id="GO:0007165">
    <property type="term" value="P:signal transduction"/>
    <property type="evidence" value="ECO:0007669"/>
    <property type="project" value="UniProtKB-KW"/>
</dbReference>
<gene>
    <name evidence="8" type="ORF">DES41_108147</name>
</gene>
<dbReference type="CDD" id="cd11386">
    <property type="entry name" value="MCP_signal"/>
    <property type="match status" value="1"/>
</dbReference>
<dbReference type="FunFam" id="1.10.287.950:FF:000001">
    <property type="entry name" value="Methyl-accepting chemotaxis sensory transducer"/>
    <property type="match status" value="1"/>
</dbReference>
<dbReference type="PROSITE" id="PS50885">
    <property type="entry name" value="HAMP"/>
    <property type="match status" value="1"/>
</dbReference>
<dbReference type="PANTHER" id="PTHR43531">
    <property type="entry name" value="PROTEIN ICFG"/>
    <property type="match status" value="1"/>
</dbReference>
<dbReference type="InterPro" id="IPR003660">
    <property type="entry name" value="HAMP_dom"/>
</dbReference>
<sequence length="551" mass="57288">MLSNLSIRARLSLAFGGLAALVLAVAGLALVELAAANDRFLQYTQGLSARATVAAHVRAAVDDRAIAARNLVLVTQAADLATEKAAVAAAHQQVQDQLAQLGRMLAADTTVSEQARKLVADIGQVEQRYGPVALAIVELALNQQREQAVARMNAECRPLLAALVRATNAYADYTEQRTRDLQLQAAVDYGRQRGQLIALCLLAVAAAIVAGWWITRGITRPLNRAVHAADRIAAGDLGTLIAATARDETGLLLAALERMQQGLVDTVQAVRGNAESVSAASTQIAQGNNDLSQRTEEQASALQQTAAAMEQLGSTVRHNAENARQAGVLAGDACAVAVRGGAVVGDVVTTMGGIQDSTQQIGAIIGLIDGIAFQTNILALNAAVEAARAGEQGRGFAVVASEVRTLAQRSAEASKQIRSLITASVSRVEHGTVLVGRAGDTMQEIVASVQRVSELMAAISMASQEQSLGVEQIGQAVAQMDLTTQQNAALVEESAAAAASLQSQASELVEAVAVFRLTADEAERPAAHRPERGASASRLRGDALPVGWAGA</sequence>
<keyword evidence="4" id="KW-0807">Transducer</keyword>
<proteinExistence type="inferred from homology"/>
<dbReference type="SMART" id="SM00304">
    <property type="entry name" value="HAMP"/>
    <property type="match status" value="1"/>
</dbReference>
<evidence type="ECO:0000256" key="2">
    <source>
        <dbReference type="ARBA" id="ARBA00022481"/>
    </source>
</evidence>
<dbReference type="AlphaFoldDB" id="A0A368XIV9"/>
<comment type="caution">
    <text evidence="8">The sequence shown here is derived from an EMBL/GenBank/DDBJ whole genome shotgun (WGS) entry which is preliminary data.</text>
</comment>
<dbReference type="Pfam" id="PF00672">
    <property type="entry name" value="HAMP"/>
    <property type="match status" value="1"/>
</dbReference>
<dbReference type="PRINTS" id="PR00260">
    <property type="entry name" value="CHEMTRNSDUCR"/>
</dbReference>
<dbReference type="Pfam" id="PF00015">
    <property type="entry name" value="MCPsignal"/>
    <property type="match status" value="1"/>
</dbReference>
<keyword evidence="5" id="KW-0812">Transmembrane</keyword>
<feature type="transmembrane region" description="Helical" evidence="5">
    <location>
        <begin position="196"/>
        <end position="214"/>
    </location>
</feature>
<keyword evidence="2" id="KW-0488">Methylation</keyword>
<dbReference type="Pfam" id="PF12729">
    <property type="entry name" value="4HB_MCP_1"/>
    <property type="match status" value="1"/>
</dbReference>
<dbReference type="SUPFAM" id="SSF58104">
    <property type="entry name" value="Methyl-accepting chemotaxis protein (MCP) signaling domain"/>
    <property type="match status" value="1"/>
</dbReference>
<evidence type="ECO:0000313" key="9">
    <source>
        <dbReference type="Proteomes" id="UP000252884"/>
    </source>
</evidence>
<keyword evidence="5" id="KW-0472">Membrane</keyword>
<evidence type="ECO:0000259" key="6">
    <source>
        <dbReference type="PROSITE" id="PS50111"/>
    </source>
</evidence>
<protein>
    <submittedName>
        <fullName evidence="8">Methyl-accepting chemotaxis protein-1 (Serine sensor receptor)</fullName>
    </submittedName>
</protein>